<evidence type="ECO:0000256" key="6">
    <source>
        <dbReference type="RuleBase" id="RU363058"/>
    </source>
</evidence>
<dbReference type="RefSeq" id="WP_205108315.1">
    <property type="nucleotide sequence ID" value="NZ_CAWUJD010000001.1"/>
</dbReference>
<feature type="transmembrane region" description="Helical" evidence="6">
    <location>
        <begin position="483"/>
        <end position="505"/>
    </location>
</feature>
<feature type="transmembrane region" description="Helical" evidence="6">
    <location>
        <begin position="148"/>
        <end position="172"/>
    </location>
</feature>
<evidence type="ECO:0000313" key="8">
    <source>
        <dbReference type="Proteomes" id="UP000764045"/>
    </source>
</evidence>
<feature type="transmembrane region" description="Helical" evidence="6">
    <location>
        <begin position="453"/>
        <end position="477"/>
    </location>
</feature>
<evidence type="ECO:0000256" key="3">
    <source>
        <dbReference type="ARBA" id="ARBA00022692"/>
    </source>
</evidence>
<reference evidence="7 8" key="1">
    <citation type="journal article" date="2021" name="Sci. Rep.">
        <title>The distribution of antibiotic resistance genes in chicken gut microbiota commensals.</title>
        <authorList>
            <person name="Juricova H."/>
            <person name="Matiasovicova J."/>
            <person name="Kubasova T."/>
            <person name="Cejkova D."/>
            <person name="Rychlik I."/>
        </authorList>
    </citation>
    <scope>NUCLEOTIDE SEQUENCE [LARGE SCALE GENOMIC DNA]</scope>
    <source>
        <strain evidence="7 8">An819</strain>
    </source>
</reference>
<dbReference type="PANTHER" id="PTHR11101">
    <property type="entry name" value="PHOSPHATE TRANSPORTER"/>
    <property type="match status" value="1"/>
</dbReference>
<keyword evidence="5 6" id="KW-0472">Membrane</keyword>
<dbReference type="GO" id="GO:0016020">
    <property type="term" value="C:membrane"/>
    <property type="evidence" value="ECO:0007669"/>
    <property type="project" value="UniProtKB-SubCell"/>
</dbReference>
<dbReference type="PANTHER" id="PTHR11101:SF16">
    <property type="entry name" value="PHOSPHATE TRANSPORTER"/>
    <property type="match status" value="1"/>
</dbReference>
<protein>
    <recommendedName>
        <fullName evidence="6">Phosphate transporter</fullName>
    </recommendedName>
</protein>
<dbReference type="EMBL" id="JACJJL010000005">
    <property type="protein sequence ID" value="MBM6661007.1"/>
    <property type="molecule type" value="Genomic_DNA"/>
</dbReference>
<dbReference type="GO" id="GO:0035435">
    <property type="term" value="P:phosphate ion transmembrane transport"/>
    <property type="evidence" value="ECO:0007669"/>
    <property type="project" value="TreeGrafter"/>
</dbReference>
<evidence type="ECO:0000256" key="1">
    <source>
        <dbReference type="ARBA" id="ARBA00004141"/>
    </source>
</evidence>
<gene>
    <name evidence="7" type="ORF">H6B30_04420</name>
</gene>
<organism evidence="7 8">
    <name type="scientific">Marseilla massiliensis</name>
    <dbReference type="NCBI Taxonomy" id="1841864"/>
    <lineage>
        <taxon>Bacteria</taxon>
        <taxon>Pseudomonadati</taxon>
        <taxon>Bacteroidota</taxon>
        <taxon>Bacteroidia</taxon>
        <taxon>Bacteroidales</taxon>
        <taxon>Prevotellaceae</taxon>
        <taxon>Marseilla</taxon>
    </lineage>
</organism>
<accession>A0A938WLC0</accession>
<comment type="caution">
    <text evidence="7">The sequence shown here is derived from an EMBL/GenBank/DDBJ whole genome shotgun (WGS) entry which is preliminary data.</text>
</comment>
<proteinExistence type="inferred from homology"/>
<dbReference type="Pfam" id="PF01384">
    <property type="entry name" value="PHO4"/>
    <property type="match status" value="1"/>
</dbReference>
<keyword evidence="4 6" id="KW-1133">Transmembrane helix</keyword>
<feature type="transmembrane region" description="Helical" evidence="6">
    <location>
        <begin position="6"/>
        <end position="24"/>
    </location>
</feature>
<keyword evidence="3 6" id="KW-0812">Transmembrane</keyword>
<feature type="transmembrane region" description="Helical" evidence="6">
    <location>
        <begin position="229"/>
        <end position="247"/>
    </location>
</feature>
<feature type="transmembrane region" description="Helical" evidence="6">
    <location>
        <begin position="254"/>
        <end position="276"/>
    </location>
</feature>
<keyword evidence="8" id="KW-1185">Reference proteome</keyword>
<comment type="similarity">
    <text evidence="6">Belongs to the inorganic phosphate transporter (PiT) (TC 2.A.20) family.</text>
</comment>
<feature type="transmembrane region" description="Helical" evidence="6">
    <location>
        <begin position="108"/>
        <end position="128"/>
    </location>
</feature>
<evidence type="ECO:0000256" key="4">
    <source>
        <dbReference type="ARBA" id="ARBA00022989"/>
    </source>
</evidence>
<evidence type="ECO:0000313" key="7">
    <source>
        <dbReference type="EMBL" id="MBM6661007.1"/>
    </source>
</evidence>
<keyword evidence="6" id="KW-0592">Phosphate transport</keyword>
<feature type="transmembrane region" description="Helical" evidence="6">
    <location>
        <begin position="312"/>
        <end position="330"/>
    </location>
</feature>
<feature type="transmembrane region" description="Helical" evidence="6">
    <location>
        <begin position="184"/>
        <end position="209"/>
    </location>
</feature>
<dbReference type="Proteomes" id="UP000764045">
    <property type="component" value="Unassembled WGS sequence"/>
</dbReference>
<feature type="transmembrane region" description="Helical" evidence="6">
    <location>
        <begin position="83"/>
        <end position="101"/>
    </location>
</feature>
<comment type="subcellular location">
    <subcellularLocation>
        <location evidence="1 6">Membrane</location>
        <topology evidence="1 6">Multi-pass membrane protein</topology>
    </subcellularLocation>
</comment>
<evidence type="ECO:0000256" key="5">
    <source>
        <dbReference type="ARBA" id="ARBA00023136"/>
    </source>
</evidence>
<sequence length="747" mass="83707">MEAIYLVIVVFLLILAVFDLFVGVSNDAVNFLNSAIGAKVAKFKTVIFIASMGVLVGAVMSAGMMDVARHGIMHPVNYNFHEVMTIFLAVMVTDVIVLDMFNTLGLPTSTTVSLVFELLGGTFVLAILKMHADPSLGFDDLLNSNKALSVIIAIFVSVAIAFVFGIIVQWISRVIFTFNYTKHLRYTVAIFGGIAFTCLAYFIFIQGLAKSPLMADDAKAWIVDNTNMLLLWTFVGSTIVMEVFHLLRINVFKFVVLMGTFALAMAFAGNDLVNFIGVPLAGLDSYQDFVANGNGDDSAFFMTSLMSSAKTPLLYLLIAGLVMIVAMTTSKKAQNVIKTSVDLSRQDEGDEMFGSSKAARSIVRATQDAGGFLGKYVPKSVSNWIDSRFRKEDAILADGAAFDMVRAAVNLVLASMLITFGTNYKLPLSTTYVTFMVAMGSSLADRAWTRESAVFRVTGVISVIGGWFITAGVAFGACALVCLVMYYGGFVAMFLFMALVVFLLVRSNIQYGKKAKEEGKDDVFRLMMRTRDPEIVWDLLTKHVSRTQSFVNRFALEQFNKIIDGLANENHHVLSKSQRELKSEQEQLKKFRRKELLALRRVPMEIAAERNTWYHLGVNSDSQFIYCLKRMLEPIKEHVDNNFNPMPQVYVDEYRPVRDKISELMERTEAMLSTTRFNEYDDVLSEADKLKDELSVIRKHHYDRMQSDHDVSNLKISLVYLNILQESQEFLSIMRHQLRAANRFYGN</sequence>
<feature type="transmembrane region" description="Helical" evidence="6">
    <location>
        <begin position="45"/>
        <end position="63"/>
    </location>
</feature>
<evidence type="ECO:0000256" key="2">
    <source>
        <dbReference type="ARBA" id="ARBA00022448"/>
    </source>
</evidence>
<dbReference type="GO" id="GO:0005315">
    <property type="term" value="F:phosphate transmembrane transporter activity"/>
    <property type="evidence" value="ECO:0007669"/>
    <property type="project" value="InterPro"/>
</dbReference>
<keyword evidence="2 6" id="KW-0813">Transport</keyword>
<dbReference type="AlphaFoldDB" id="A0A938WLC0"/>
<dbReference type="InterPro" id="IPR001204">
    <property type="entry name" value="Phos_transporter"/>
</dbReference>
<name>A0A938WLC0_9BACT</name>